<reference evidence="8 9" key="1">
    <citation type="submission" date="2018-11" db="EMBL/GenBank/DDBJ databases">
        <title>Rufibacter latericius sp. nov., isolated from water in Baiyang Lake.</title>
        <authorList>
            <person name="Yang Y."/>
        </authorList>
    </citation>
    <scope>NUCLEOTIDE SEQUENCE [LARGE SCALE GENOMIC DNA]</scope>
    <source>
        <strain evidence="8 9">R-22-1c-1</strain>
    </source>
</reference>
<feature type="transmembrane region" description="Helical" evidence="6">
    <location>
        <begin position="89"/>
        <end position="111"/>
    </location>
</feature>
<sequence length="267" mass="28889">MQKSTFYIAQMDCASEEQMVRMKLRGQQTVKQLAFDLAARQVDIWHSGEVRPISSALSTLGLGARLLNTEYQDKAATKEKTSTGSERKLLLLVLGINAAFFLLEITTGFLAKSMGLIADSLDMLADALVYGLSLWAVGSTLSRQKNIAKLSGYFQLGLAVLGFAEVVRRFLGAEALPDFWTMIGVSAFALIGNSVSLYLLQKSQSKGAHMKASMIFTSNDVIANLGVILAGVLVYFTHSALPDLVIGVLVFLLVARGAFRILSLAKS</sequence>
<dbReference type="InterPro" id="IPR058533">
    <property type="entry name" value="Cation_efflux_TM"/>
</dbReference>
<dbReference type="Proteomes" id="UP000272117">
    <property type="component" value="Unassembled WGS sequence"/>
</dbReference>
<dbReference type="RefSeq" id="WP_123126427.1">
    <property type="nucleotide sequence ID" value="NZ_RJJD01000004.1"/>
</dbReference>
<comment type="subcellular location">
    <subcellularLocation>
        <location evidence="1">Membrane</location>
        <topology evidence="1">Multi-pass membrane protein</topology>
    </subcellularLocation>
</comment>
<dbReference type="GO" id="GO:0005886">
    <property type="term" value="C:plasma membrane"/>
    <property type="evidence" value="ECO:0007669"/>
    <property type="project" value="TreeGrafter"/>
</dbReference>
<evidence type="ECO:0000256" key="1">
    <source>
        <dbReference type="ARBA" id="ARBA00004141"/>
    </source>
</evidence>
<organism evidence="8 9">
    <name type="scientific">Rufibacter latericius</name>
    <dbReference type="NCBI Taxonomy" id="2487040"/>
    <lineage>
        <taxon>Bacteria</taxon>
        <taxon>Pseudomonadati</taxon>
        <taxon>Bacteroidota</taxon>
        <taxon>Cytophagia</taxon>
        <taxon>Cytophagales</taxon>
        <taxon>Hymenobacteraceae</taxon>
        <taxon>Rufibacter</taxon>
    </lineage>
</organism>
<keyword evidence="3" id="KW-0813">Transport</keyword>
<keyword evidence="3" id="KW-0862">Zinc</keyword>
<evidence type="ECO:0000259" key="7">
    <source>
        <dbReference type="Pfam" id="PF01545"/>
    </source>
</evidence>
<dbReference type="Pfam" id="PF01545">
    <property type="entry name" value="Cation_efflux"/>
    <property type="match status" value="1"/>
</dbReference>
<gene>
    <name evidence="8" type="ORF">EFB08_07965</name>
</gene>
<dbReference type="GO" id="GO:0005385">
    <property type="term" value="F:zinc ion transmembrane transporter activity"/>
    <property type="evidence" value="ECO:0007669"/>
    <property type="project" value="TreeGrafter"/>
</dbReference>
<dbReference type="PANTHER" id="PTHR11562">
    <property type="entry name" value="CATION EFFLUX PROTEIN/ ZINC TRANSPORTER"/>
    <property type="match status" value="1"/>
</dbReference>
<feature type="transmembrane region" description="Helical" evidence="6">
    <location>
        <begin position="221"/>
        <end position="238"/>
    </location>
</feature>
<evidence type="ECO:0000256" key="2">
    <source>
        <dbReference type="ARBA" id="ARBA00022692"/>
    </source>
</evidence>
<feature type="transmembrane region" description="Helical" evidence="6">
    <location>
        <begin position="179"/>
        <end position="200"/>
    </location>
</feature>
<evidence type="ECO:0000256" key="4">
    <source>
        <dbReference type="ARBA" id="ARBA00022989"/>
    </source>
</evidence>
<accession>A0A3M9MSV9</accession>
<name>A0A3M9MSV9_9BACT</name>
<evidence type="ECO:0000256" key="3">
    <source>
        <dbReference type="ARBA" id="ARBA00022906"/>
    </source>
</evidence>
<dbReference type="PANTHER" id="PTHR11562:SF17">
    <property type="entry name" value="RE54080P-RELATED"/>
    <property type="match status" value="1"/>
</dbReference>
<evidence type="ECO:0000313" key="8">
    <source>
        <dbReference type="EMBL" id="RNI28569.1"/>
    </source>
</evidence>
<evidence type="ECO:0000256" key="5">
    <source>
        <dbReference type="ARBA" id="ARBA00023136"/>
    </source>
</evidence>
<feature type="transmembrane region" description="Helical" evidence="6">
    <location>
        <begin position="123"/>
        <end position="141"/>
    </location>
</feature>
<keyword evidence="4 6" id="KW-1133">Transmembrane helix</keyword>
<feature type="transmembrane region" description="Helical" evidence="6">
    <location>
        <begin position="153"/>
        <end position="173"/>
    </location>
</feature>
<dbReference type="EMBL" id="RJJD01000004">
    <property type="protein sequence ID" value="RNI28569.1"/>
    <property type="molecule type" value="Genomic_DNA"/>
</dbReference>
<dbReference type="AlphaFoldDB" id="A0A3M9MSV9"/>
<keyword evidence="3" id="KW-0406">Ion transport</keyword>
<protein>
    <submittedName>
        <fullName evidence="8">Cation transporter</fullName>
    </submittedName>
</protein>
<keyword evidence="2 6" id="KW-0812">Transmembrane</keyword>
<keyword evidence="9" id="KW-1185">Reference proteome</keyword>
<dbReference type="SUPFAM" id="SSF55008">
    <property type="entry name" value="HMA, heavy metal-associated domain"/>
    <property type="match status" value="1"/>
</dbReference>
<dbReference type="InterPro" id="IPR036163">
    <property type="entry name" value="HMA_dom_sf"/>
</dbReference>
<evidence type="ECO:0000313" key="9">
    <source>
        <dbReference type="Proteomes" id="UP000272117"/>
    </source>
</evidence>
<dbReference type="InterPro" id="IPR027469">
    <property type="entry name" value="Cation_efflux_TMD_sf"/>
</dbReference>
<dbReference type="GO" id="GO:0046872">
    <property type="term" value="F:metal ion binding"/>
    <property type="evidence" value="ECO:0007669"/>
    <property type="project" value="InterPro"/>
</dbReference>
<dbReference type="SUPFAM" id="SSF161111">
    <property type="entry name" value="Cation efflux protein transmembrane domain-like"/>
    <property type="match status" value="1"/>
</dbReference>
<proteinExistence type="predicted"/>
<evidence type="ECO:0000256" key="6">
    <source>
        <dbReference type="SAM" id="Phobius"/>
    </source>
</evidence>
<feature type="domain" description="Cation efflux protein transmembrane" evidence="7">
    <location>
        <begin position="90"/>
        <end position="262"/>
    </location>
</feature>
<dbReference type="Gene3D" id="1.20.1510.10">
    <property type="entry name" value="Cation efflux protein transmembrane domain"/>
    <property type="match status" value="1"/>
</dbReference>
<keyword evidence="3" id="KW-0864">Zinc transport</keyword>
<dbReference type="OrthoDB" id="9799649at2"/>
<dbReference type="InterPro" id="IPR050681">
    <property type="entry name" value="CDF/SLC30A"/>
</dbReference>
<comment type="caution">
    <text evidence="8">The sequence shown here is derived from an EMBL/GenBank/DDBJ whole genome shotgun (WGS) entry which is preliminary data.</text>
</comment>
<keyword evidence="5 6" id="KW-0472">Membrane</keyword>
<feature type="transmembrane region" description="Helical" evidence="6">
    <location>
        <begin position="244"/>
        <end position="262"/>
    </location>
</feature>